<dbReference type="Proteomes" id="UP000176349">
    <property type="component" value="Unassembled WGS sequence"/>
</dbReference>
<proteinExistence type="predicted"/>
<comment type="caution">
    <text evidence="1">The sequence shown here is derived from an EMBL/GenBank/DDBJ whole genome shotgun (WGS) entry which is preliminary data.</text>
</comment>
<evidence type="ECO:0000313" key="2">
    <source>
        <dbReference type="Proteomes" id="UP000176349"/>
    </source>
</evidence>
<name>A0A1G2C674_9BACT</name>
<gene>
    <name evidence="1" type="ORF">A2128_02185</name>
</gene>
<protein>
    <submittedName>
        <fullName evidence="1">Uncharacterized protein</fullName>
    </submittedName>
</protein>
<dbReference type="AlphaFoldDB" id="A0A1G2C674"/>
<sequence>SEEFMIRKIKGKYVVLSETTGRRFGSYDTKEEAERRLRQVEYFKYLAEHGKKPRKVAKRRKTR</sequence>
<dbReference type="EMBL" id="MHKV01000030">
    <property type="protein sequence ID" value="OGY96898.1"/>
    <property type="molecule type" value="Genomic_DNA"/>
</dbReference>
<accession>A0A1G2C674</accession>
<organism evidence="1 2">
    <name type="scientific">Candidatus Liptonbacteria bacterium GWC1_60_9</name>
    <dbReference type="NCBI Taxonomy" id="1798645"/>
    <lineage>
        <taxon>Bacteria</taxon>
        <taxon>Candidatus Liptoniibacteriota</taxon>
    </lineage>
</organism>
<reference evidence="1 2" key="1">
    <citation type="journal article" date="2016" name="Nat. Commun.">
        <title>Thousands of microbial genomes shed light on interconnected biogeochemical processes in an aquifer system.</title>
        <authorList>
            <person name="Anantharaman K."/>
            <person name="Brown C.T."/>
            <person name="Hug L.A."/>
            <person name="Sharon I."/>
            <person name="Castelle C.J."/>
            <person name="Probst A.J."/>
            <person name="Thomas B.C."/>
            <person name="Singh A."/>
            <person name="Wilkins M.J."/>
            <person name="Karaoz U."/>
            <person name="Brodie E.L."/>
            <person name="Williams K.H."/>
            <person name="Hubbard S.S."/>
            <person name="Banfield J.F."/>
        </authorList>
    </citation>
    <scope>NUCLEOTIDE SEQUENCE [LARGE SCALE GENOMIC DNA]</scope>
</reference>
<feature type="non-terminal residue" evidence="1">
    <location>
        <position position="1"/>
    </location>
</feature>
<evidence type="ECO:0000313" key="1">
    <source>
        <dbReference type="EMBL" id="OGY96898.1"/>
    </source>
</evidence>